<accession>A0A5J6MG27</accession>
<dbReference type="Gene3D" id="3.30.565.10">
    <property type="entry name" value="Histidine kinase-like ATPase, C-terminal domain"/>
    <property type="match status" value="1"/>
</dbReference>
<organism evidence="1 2">
    <name type="scientific">Hypericibacter terrae</name>
    <dbReference type="NCBI Taxonomy" id="2602015"/>
    <lineage>
        <taxon>Bacteria</taxon>
        <taxon>Pseudomonadati</taxon>
        <taxon>Pseudomonadota</taxon>
        <taxon>Alphaproteobacteria</taxon>
        <taxon>Rhodospirillales</taxon>
        <taxon>Dongiaceae</taxon>
        <taxon>Hypericibacter</taxon>
    </lineage>
</organism>
<proteinExistence type="predicted"/>
<gene>
    <name evidence="1" type="ORF">FRZ44_13290</name>
</gene>
<evidence type="ECO:0000313" key="2">
    <source>
        <dbReference type="Proteomes" id="UP000326202"/>
    </source>
</evidence>
<reference evidence="1 2" key="1">
    <citation type="submission" date="2019-08" db="EMBL/GenBank/DDBJ databases">
        <title>Hyperibacter terrae gen. nov., sp. nov. and Hyperibacter viscosus sp. nov., two new members in the family Rhodospirillaceae isolated from the rhizosphere of Hypericum perforatum.</title>
        <authorList>
            <person name="Noviana Z."/>
        </authorList>
    </citation>
    <scope>NUCLEOTIDE SEQUENCE [LARGE SCALE GENOMIC DNA]</scope>
    <source>
        <strain evidence="1 2">R5913</strain>
    </source>
</reference>
<dbReference type="AlphaFoldDB" id="A0A5J6MG27"/>
<evidence type="ECO:0000313" key="1">
    <source>
        <dbReference type="EMBL" id="QEX16037.1"/>
    </source>
</evidence>
<keyword evidence="2" id="KW-1185">Reference proteome</keyword>
<protein>
    <recommendedName>
        <fullName evidence="3">ATP-binding protein</fullName>
    </recommendedName>
</protein>
<dbReference type="KEGG" id="htq:FRZ44_13290"/>
<dbReference type="EMBL" id="CP042906">
    <property type="protein sequence ID" value="QEX16037.1"/>
    <property type="molecule type" value="Genomic_DNA"/>
</dbReference>
<dbReference type="OrthoDB" id="7605169at2"/>
<dbReference type="RefSeq" id="WP_151176436.1">
    <property type="nucleotide sequence ID" value="NZ_CP042906.1"/>
</dbReference>
<name>A0A5J6MG27_9PROT</name>
<sequence length="369" mass="41567">MRKRDYRQELWNQRHAQYVDGRRRASYKKKKSRRRAELLAQAPEASRKPVHLPGVPKQRYRVTIPLPADLSLARNYEEVMSAVNQMRESAVRRQRGYVDFRPVRSLGPGAALVLTAELDRWRRLRRLRMSPLDLDEWDINVLAQLDEMGLFEVLDSWQPKAVPRVAVGYQFIRFRAGVKVAGALAREVRLALEEVGAEIRNRAALFGGLTEAMANVLHHAYPHGEKYVATPIQNQWWMSGAYNSANAQLSVQFFDQGVGIPTTLPRKHPAERIKGVLSSLGLPDDDASRIKAAMLLGRSRTSEPHRGGGLSDIKAFVEATGKGRLRILSGRGQYIYDTQSGETLLTHREPLGGTLIEWEVATTSENPSS</sequence>
<dbReference type="Proteomes" id="UP000326202">
    <property type="component" value="Chromosome"/>
</dbReference>
<evidence type="ECO:0008006" key="3">
    <source>
        <dbReference type="Google" id="ProtNLM"/>
    </source>
</evidence>
<dbReference type="InterPro" id="IPR036890">
    <property type="entry name" value="HATPase_C_sf"/>
</dbReference>